<keyword evidence="1" id="KW-1133">Transmembrane helix</keyword>
<comment type="caution">
    <text evidence="3">The sequence shown here is derived from an EMBL/GenBank/DDBJ whole genome shotgun (WGS) entry which is preliminary data.</text>
</comment>
<feature type="transmembrane region" description="Helical" evidence="1">
    <location>
        <begin position="235"/>
        <end position="251"/>
    </location>
</feature>
<keyword evidence="3" id="KW-0808">Transferase</keyword>
<gene>
    <name evidence="3" type="ORF">ACFSUE_22430</name>
</gene>
<keyword evidence="3" id="KW-0328">Glycosyltransferase</keyword>
<feature type="transmembrane region" description="Helical" evidence="1">
    <location>
        <begin position="214"/>
        <end position="230"/>
    </location>
</feature>
<keyword evidence="1" id="KW-0812">Transmembrane</keyword>
<evidence type="ECO:0000256" key="1">
    <source>
        <dbReference type="SAM" id="Phobius"/>
    </source>
</evidence>
<feature type="domain" description="Glycosyltransferase RgtA/B/C/D-like" evidence="2">
    <location>
        <begin position="162"/>
        <end position="287"/>
    </location>
</feature>
<accession>A0ABW5SA51</accession>
<feature type="transmembrane region" description="Helical" evidence="1">
    <location>
        <begin position="154"/>
        <end position="177"/>
    </location>
</feature>
<dbReference type="EC" id="2.4.-.-" evidence="3"/>
<feature type="transmembrane region" description="Helical" evidence="1">
    <location>
        <begin position="505"/>
        <end position="526"/>
    </location>
</feature>
<feature type="transmembrane region" description="Helical" evidence="1">
    <location>
        <begin position="280"/>
        <end position="301"/>
    </location>
</feature>
<evidence type="ECO:0000313" key="4">
    <source>
        <dbReference type="Proteomes" id="UP001597399"/>
    </source>
</evidence>
<name>A0ABW5SA51_9BACL</name>
<organism evidence="3 4">
    <name type="scientific">Sporolactobacillus shoreicorticis</name>
    <dbReference type="NCBI Taxonomy" id="1923877"/>
    <lineage>
        <taxon>Bacteria</taxon>
        <taxon>Bacillati</taxon>
        <taxon>Bacillota</taxon>
        <taxon>Bacilli</taxon>
        <taxon>Bacillales</taxon>
        <taxon>Sporolactobacillaceae</taxon>
        <taxon>Sporolactobacillus</taxon>
    </lineage>
</organism>
<dbReference type="Pfam" id="PF13231">
    <property type="entry name" value="PMT_2"/>
    <property type="match status" value="1"/>
</dbReference>
<proteinExistence type="predicted"/>
<evidence type="ECO:0000259" key="2">
    <source>
        <dbReference type="Pfam" id="PF13231"/>
    </source>
</evidence>
<feature type="transmembrane region" description="Helical" evidence="1">
    <location>
        <begin position="439"/>
        <end position="456"/>
    </location>
</feature>
<feature type="transmembrane region" description="Helical" evidence="1">
    <location>
        <begin position="687"/>
        <end position="706"/>
    </location>
</feature>
<dbReference type="InterPro" id="IPR038731">
    <property type="entry name" value="RgtA/B/C-like"/>
</dbReference>
<dbReference type="Proteomes" id="UP001597399">
    <property type="component" value="Unassembled WGS sequence"/>
</dbReference>
<feature type="transmembrane region" description="Helical" evidence="1">
    <location>
        <begin position="406"/>
        <end position="427"/>
    </location>
</feature>
<evidence type="ECO:0000313" key="3">
    <source>
        <dbReference type="EMBL" id="MFD2696353.1"/>
    </source>
</evidence>
<keyword evidence="4" id="KW-1185">Reference proteome</keyword>
<feature type="transmembrane region" description="Helical" evidence="1">
    <location>
        <begin position="79"/>
        <end position="101"/>
    </location>
</feature>
<keyword evidence="1" id="KW-0472">Membrane</keyword>
<dbReference type="EMBL" id="JBHUMQ010000070">
    <property type="protein sequence ID" value="MFD2696353.1"/>
    <property type="molecule type" value="Genomic_DNA"/>
</dbReference>
<dbReference type="PROSITE" id="PS51257">
    <property type="entry name" value="PROKAR_LIPOPROTEIN"/>
    <property type="match status" value="1"/>
</dbReference>
<protein>
    <submittedName>
        <fullName evidence="3">Glycosyltransferase family 39 protein</fullName>
        <ecNumber evidence="3">2.4.-.-</ecNumber>
    </submittedName>
</protein>
<feature type="transmembrane region" description="Helical" evidence="1">
    <location>
        <begin position="189"/>
        <end position="208"/>
    </location>
</feature>
<dbReference type="GO" id="GO:0016757">
    <property type="term" value="F:glycosyltransferase activity"/>
    <property type="evidence" value="ECO:0007669"/>
    <property type="project" value="UniProtKB-KW"/>
</dbReference>
<feature type="transmembrane region" description="Helical" evidence="1">
    <location>
        <begin position="462"/>
        <end position="485"/>
    </location>
</feature>
<feature type="non-terminal residue" evidence="3">
    <location>
        <position position="718"/>
    </location>
</feature>
<sequence length="718" mass="81800">MRVKRILIYLFSIAFAGCFLSVLAVSLVYPLMLKQHSTLFPAMPTALSLALFAFIVVLFLIAFYRWLHRRSDRASRRISISIFAIMLLFEALLIFVFHGILPPIIDGGHTYAEALYLLAHGQASDTIYFKVYPNNIPITLLRYFLYSLGSWVHFSSYMLIDRFFCALMLNAGIFISWRLMKKRFDERTACLYLIIALTCLPLFFYIMYFYTDTVAIAFPALLLYLWAVYAGSAKIRYIVLLGLALGIGNLIRPNLILFLPALVIYMFFVLNWKKAMINTAVILVLIASTLFASHGVARHFGYTADPSLSMPSIHWVMLGLSRDGGYNARDFALTHTQPNQALKKQADRAQIVTRIKQKGMGGLLHLWGVKAARTWGTGARGYYWYTHLSTHPTKAYQYLFNHRNQMTVYIIQVFYIVEIFLLIFSALRFFRTKKADMNLLIQICLFGNFIFNTFVWEAEPRYSLLFTPLVLLGAVFGFRELAYWLGHIKLEKVQAKLTGKRVRMALAGATLAAVLLCAWAGFHAYAQAQSPQRHYLIDQRYSVGKKGMTVDAHHCITQTFDASRPFNRVSFHVRNVIGEGRYRVSVTDPHSGRRFFSKEFVPKHAPGRHTFKIGPAVPGSEKHMNITQIRGNPGAALNLAISGHGYEQRDAYPGGYLLQNGVRKGQKDLQFAVYQVEKGAYLSKGSYILLFTVPVLMVLFYMYTVLTMDQNKSDRLST</sequence>
<feature type="transmembrane region" description="Helical" evidence="1">
    <location>
        <begin position="257"/>
        <end position="273"/>
    </location>
</feature>
<reference evidence="4" key="1">
    <citation type="journal article" date="2019" name="Int. J. Syst. Evol. Microbiol.">
        <title>The Global Catalogue of Microorganisms (GCM) 10K type strain sequencing project: providing services to taxonomists for standard genome sequencing and annotation.</title>
        <authorList>
            <consortium name="The Broad Institute Genomics Platform"/>
            <consortium name="The Broad Institute Genome Sequencing Center for Infectious Disease"/>
            <person name="Wu L."/>
            <person name="Ma J."/>
        </authorList>
    </citation>
    <scope>NUCLEOTIDE SEQUENCE [LARGE SCALE GENOMIC DNA]</scope>
    <source>
        <strain evidence="4">TISTR 2466</strain>
    </source>
</reference>
<feature type="transmembrane region" description="Helical" evidence="1">
    <location>
        <begin position="49"/>
        <end position="67"/>
    </location>
</feature>
<feature type="transmembrane region" description="Helical" evidence="1">
    <location>
        <begin position="7"/>
        <end position="29"/>
    </location>
</feature>
<dbReference type="RefSeq" id="WP_381533545.1">
    <property type="nucleotide sequence ID" value="NZ_JBHUMQ010000070.1"/>
</dbReference>